<name>A0ACD3ARR1_9AGAR</name>
<keyword evidence="2" id="KW-1185">Reference proteome</keyword>
<reference evidence="1 2" key="1">
    <citation type="journal article" date="2019" name="Nat. Ecol. Evol.">
        <title>Megaphylogeny resolves global patterns of mushroom evolution.</title>
        <authorList>
            <person name="Varga T."/>
            <person name="Krizsan K."/>
            <person name="Foldi C."/>
            <person name="Dima B."/>
            <person name="Sanchez-Garcia M."/>
            <person name="Sanchez-Ramirez S."/>
            <person name="Szollosi G.J."/>
            <person name="Szarkandi J.G."/>
            <person name="Papp V."/>
            <person name="Albert L."/>
            <person name="Andreopoulos W."/>
            <person name="Angelini C."/>
            <person name="Antonin V."/>
            <person name="Barry K.W."/>
            <person name="Bougher N.L."/>
            <person name="Buchanan P."/>
            <person name="Buyck B."/>
            <person name="Bense V."/>
            <person name="Catcheside P."/>
            <person name="Chovatia M."/>
            <person name="Cooper J."/>
            <person name="Damon W."/>
            <person name="Desjardin D."/>
            <person name="Finy P."/>
            <person name="Geml J."/>
            <person name="Haridas S."/>
            <person name="Hughes K."/>
            <person name="Justo A."/>
            <person name="Karasinski D."/>
            <person name="Kautmanova I."/>
            <person name="Kiss B."/>
            <person name="Kocsube S."/>
            <person name="Kotiranta H."/>
            <person name="LaButti K.M."/>
            <person name="Lechner B.E."/>
            <person name="Liimatainen K."/>
            <person name="Lipzen A."/>
            <person name="Lukacs Z."/>
            <person name="Mihaltcheva S."/>
            <person name="Morgado L.N."/>
            <person name="Niskanen T."/>
            <person name="Noordeloos M.E."/>
            <person name="Ohm R.A."/>
            <person name="Ortiz-Santana B."/>
            <person name="Ovrebo C."/>
            <person name="Racz N."/>
            <person name="Riley R."/>
            <person name="Savchenko A."/>
            <person name="Shiryaev A."/>
            <person name="Soop K."/>
            <person name="Spirin V."/>
            <person name="Szebenyi C."/>
            <person name="Tomsovsky M."/>
            <person name="Tulloss R.E."/>
            <person name="Uehling J."/>
            <person name="Grigoriev I.V."/>
            <person name="Vagvolgyi C."/>
            <person name="Papp T."/>
            <person name="Martin F.M."/>
            <person name="Miettinen O."/>
            <person name="Hibbett D.S."/>
            <person name="Nagy L.G."/>
        </authorList>
    </citation>
    <scope>NUCLEOTIDE SEQUENCE [LARGE SCALE GENOMIC DNA]</scope>
    <source>
        <strain evidence="1 2">NL-1719</strain>
    </source>
</reference>
<dbReference type="Proteomes" id="UP000308600">
    <property type="component" value="Unassembled WGS sequence"/>
</dbReference>
<gene>
    <name evidence="1" type="ORF">BDN72DRAFT_879120</name>
</gene>
<accession>A0ACD3ARR1</accession>
<evidence type="ECO:0000313" key="2">
    <source>
        <dbReference type="Proteomes" id="UP000308600"/>
    </source>
</evidence>
<evidence type="ECO:0000313" key="1">
    <source>
        <dbReference type="EMBL" id="TFK68307.1"/>
    </source>
</evidence>
<dbReference type="EMBL" id="ML208355">
    <property type="protein sequence ID" value="TFK68307.1"/>
    <property type="molecule type" value="Genomic_DNA"/>
</dbReference>
<protein>
    <submittedName>
        <fullName evidence="1">Uncharacterized protein</fullName>
    </submittedName>
</protein>
<sequence>MTGLRHSDTTNHPRCAPGFVGLGSESPSTQIFPSSIGRPDADRKGVGSFYFQEPLQYRSIQLLGTQESRAVSDSRLRDCYISDCSHHPSVRIHGQLVIINWLAGDVLMVSVTRFFSNSSYAKYFIFQEWFMRSAHYFLNANVLILMKTRLRSITAEPTSHRIINVPGPDPGHQPTSDLDLNGSRSSGFSTPIPWLQLDIFVEQDRPFETRSHKKSNLFSNMMSDRITTAYTGPAKRYHRDQDMLFRSRVYYNLTVLGALLYFSNNAYRWNWRPTRNVALMASSSPHAQVASWIVRA</sequence>
<organism evidence="1 2">
    <name type="scientific">Pluteus cervinus</name>
    <dbReference type="NCBI Taxonomy" id="181527"/>
    <lineage>
        <taxon>Eukaryota</taxon>
        <taxon>Fungi</taxon>
        <taxon>Dikarya</taxon>
        <taxon>Basidiomycota</taxon>
        <taxon>Agaricomycotina</taxon>
        <taxon>Agaricomycetes</taxon>
        <taxon>Agaricomycetidae</taxon>
        <taxon>Agaricales</taxon>
        <taxon>Pluteineae</taxon>
        <taxon>Pluteaceae</taxon>
        <taxon>Pluteus</taxon>
    </lineage>
</organism>
<proteinExistence type="predicted"/>